<sequence length="128" mass="14988">MDSVRRLFMIALIVGLALTEAAEAKKDKRDEEEQDNPTDQTVKNECWLKPNYRRCKDYVPRWFYDTTYLLCKPYLYGGCGGKNANAFRSHDECMRRCMFEASPSGSLFKWENLHDCYIRRCFLGDGGF</sequence>
<organism evidence="9 10">
    <name type="scientific">Rhipicephalus sanguineus</name>
    <name type="common">Brown dog tick</name>
    <name type="synonym">Ixodes sanguineus</name>
    <dbReference type="NCBI Taxonomy" id="34632"/>
    <lineage>
        <taxon>Eukaryota</taxon>
        <taxon>Metazoa</taxon>
        <taxon>Ecdysozoa</taxon>
        <taxon>Arthropoda</taxon>
        <taxon>Chelicerata</taxon>
        <taxon>Arachnida</taxon>
        <taxon>Acari</taxon>
        <taxon>Parasitiformes</taxon>
        <taxon>Ixodida</taxon>
        <taxon>Ixodoidea</taxon>
        <taxon>Ixodidae</taxon>
        <taxon>Rhipicephalinae</taxon>
        <taxon>Rhipicephalus</taxon>
        <taxon>Rhipicephalus</taxon>
    </lineage>
</organism>
<gene>
    <name evidence="9" type="ORF">HPB52_008080</name>
</gene>
<dbReference type="PROSITE" id="PS50279">
    <property type="entry name" value="BPTI_KUNITZ_2"/>
    <property type="match status" value="1"/>
</dbReference>
<keyword evidence="4" id="KW-0677">Repeat</keyword>
<dbReference type="SMART" id="SM00131">
    <property type="entry name" value="KU"/>
    <property type="match status" value="1"/>
</dbReference>
<dbReference type="InterPro" id="IPR036880">
    <property type="entry name" value="Kunitz_BPTI_sf"/>
</dbReference>
<keyword evidence="6" id="KW-1015">Disulfide bond</keyword>
<comment type="subcellular location">
    <subcellularLocation>
        <location evidence="1">Secreted</location>
    </subcellularLocation>
</comment>
<keyword evidence="7" id="KW-0732">Signal</keyword>
<keyword evidence="3" id="KW-0646">Protease inhibitor</keyword>
<evidence type="ECO:0000256" key="7">
    <source>
        <dbReference type="SAM" id="SignalP"/>
    </source>
</evidence>
<keyword evidence="5" id="KW-0722">Serine protease inhibitor</keyword>
<protein>
    <recommendedName>
        <fullName evidence="8">BPTI/Kunitz inhibitor domain-containing protein</fullName>
    </recommendedName>
</protein>
<proteinExistence type="predicted"/>
<dbReference type="SUPFAM" id="SSF57362">
    <property type="entry name" value="BPTI-like"/>
    <property type="match status" value="1"/>
</dbReference>
<reference evidence="9" key="2">
    <citation type="submission" date="2021-09" db="EMBL/GenBank/DDBJ databases">
        <authorList>
            <person name="Jia N."/>
            <person name="Wang J."/>
            <person name="Shi W."/>
            <person name="Du L."/>
            <person name="Sun Y."/>
            <person name="Zhan W."/>
            <person name="Jiang J."/>
            <person name="Wang Q."/>
            <person name="Zhang B."/>
            <person name="Ji P."/>
            <person name="Sakyi L.B."/>
            <person name="Cui X."/>
            <person name="Yuan T."/>
            <person name="Jiang B."/>
            <person name="Yang W."/>
            <person name="Lam T.T.-Y."/>
            <person name="Chang Q."/>
            <person name="Ding S."/>
            <person name="Wang X."/>
            <person name="Zhu J."/>
            <person name="Ruan X."/>
            <person name="Zhao L."/>
            <person name="Wei J."/>
            <person name="Que T."/>
            <person name="Du C."/>
            <person name="Cheng J."/>
            <person name="Dai P."/>
            <person name="Han X."/>
            <person name="Huang E."/>
            <person name="Gao Y."/>
            <person name="Liu J."/>
            <person name="Shao H."/>
            <person name="Ye R."/>
            <person name="Li L."/>
            <person name="Wei W."/>
            <person name="Wang X."/>
            <person name="Wang C."/>
            <person name="Huo Q."/>
            <person name="Li W."/>
            <person name="Guo W."/>
            <person name="Chen H."/>
            <person name="Chen S."/>
            <person name="Zhou L."/>
            <person name="Zhou L."/>
            <person name="Ni X."/>
            <person name="Tian J."/>
            <person name="Zhou Y."/>
            <person name="Sheng Y."/>
            <person name="Liu T."/>
            <person name="Pan Y."/>
            <person name="Xia L."/>
            <person name="Li J."/>
            <person name="Zhao F."/>
            <person name="Cao W."/>
        </authorList>
    </citation>
    <scope>NUCLEOTIDE SEQUENCE</scope>
    <source>
        <strain evidence="9">Rsan-2018</strain>
        <tissue evidence="9">Larvae</tissue>
    </source>
</reference>
<dbReference type="Proteomes" id="UP000821837">
    <property type="component" value="Chromosome 5"/>
</dbReference>
<evidence type="ECO:0000256" key="5">
    <source>
        <dbReference type="ARBA" id="ARBA00022900"/>
    </source>
</evidence>
<evidence type="ECO:0000256" key="2">
    <source>
        <dbReference type="ARBA" id="ARBA00022525"/>
    </source>
</evidence>
<comment type="caution">
    <text evidence="9">The sequence shown here is derived from an EMBL/GenBank/DDBJ whole genome shotgun (WGS) entry which is preliminary data.</text>
</comment>
<dbReference type="FunFam" id="4.10.410.10:FF:000020">
    <property type="entry name" value="Collagen, type VI, alpha 3"/>
    <property type="match status" value="1"/>
</dbReference>
<dbReference type="Gene3D" id="4.10.410.10">
    <property type="entry name" value="Pancreatic trypsin inhibitor Kunitz domain"/>
    <property type="match status" value="1"/>
</dbReference>
<evidence type="ECO:0000313" key="9">
    <source>
        <dbReference type="EMBL" id="KAH7951350.1"/>
    </source>
</evidence>
<accession>A0A9D4PTC7</accession>
<keyword evidence="10" id="KW-1185">Reference proteome</keyword>
<dbReference type="PANTHER" id="PTHR10083">
    <property type="entry name" value="KUNITZ-TYPE PROTEASE INHIBITOR-RELATED"/>
    <property type="match status" value="1"/>
</dbReference>
<evidence type="ECO:0000256" key="6">
    <source>
        <dbReference type="ARBA" id="ARBA00023157"/>
    </source>
</evidence>
<dbReference type="AlphaFoldDB" id="A0A9D4PTC7"/>
<dbReference type="EMBL" id="JABSTV010001251">
    <property type="protein sequence ID" value="KAH7951350.1"/>
    <property type="molecule type" value="Genomic_DNA"/>
</dbReference>
<evidence type="ECO:0000256" key="1">
    <source>
        <dbReference type="ARBA" id="ARBA00004613"/>
    </source>
</evidence>
<dbReference type="CDD" id="cd00109">
    <property type="entry name" value="Kunitz-type"/>
    <property type="match status" value="1"/>
</dbReference>
<evidence type="ECO:0000256" key="4">
    <source>
        <dbReference type="ARBA" id="ARBA00022737"/>
    </source>
</evidence>
<evidence type="ECO:0000256" key="3">
    <source>
        <dbReference type="ARBA" id="ARBA00022690"/>
    </source>
</evidence>
<dbReference type="InterPro" id="IPR002223">
    <property type="entry name" value="Kunitz_BPTI"/>
</dbReference>
<evidence type="ECO:0000259" key="8">
    <source>
        <dbReference type="PROSITE" id="PS50279"/>
    </source>
</evidence>
<dbReference type="GO" id="GO:0004867">
    <property type="term" value="F:serine-type endopeptidase inhibitor activity"/>
    <property type="evidence" value="ECO:0007669"/>
    <property type="project" value="UniProtKB-KW"/>
</dbReference>
<dbReference type="VEuPathDB" id="VectorBase:RSAN_040757"/>
<dbReference type="GO" id="GO:0005615">
    <property type="term" value="C:extracellular space"/>
    <property type="evidence" value="ECO:0007669"/>
    <property type="project" value="TreeGrafter"/>
</dbReference>
<dbReference type="Pfam" id="PF00014">
    <property type="entry name" value="Kunitz_BPTI"/>
    <property type="match status" value="1"/>
</dbReference>
<dbReference type="PANTHER" id="PTHR10083:SF328">
    <property type="entry name" value="TISSUE FACTOR PATHWAY INHIBITOR"/>
    <property type="match status" value="1"/>
</dbReference>
<name>A0A9D4PTC7_RHISA</name>
<feature type="chain" id="PRO_5039236441" description="BPTI/Kunitz inhibitor domain-containing protein" evidence="7">
    <location>
        <begin position="25"/>
        <end position="128"/>
    </location>
</feature>
<evidence type="ECO:0000313" key="10">
    <source>
        <dbReference type="Proteomes" id="UP000821837"/>
    </source>
</evidence>
<feature type="domain" description="BPTI/Kunitz inhibitor" evidence="8">
    <location>
        <begin position="46"/>
        <end position="97"/>
    </location>
</feature>
<dbReference type="InterPro" id="IPR050098">
    <property type="entry name" value="TFPI/VKTCI-like"/>
</dbReference>
<feature type="signal peptide" evidence="7">
    <location>
        <begin position="1"/>
        <end position="24"/>
    </location>
</feature>
<reference evidence="9" key="1">
    <citation type="journal article" date="2020" name="Cell">
        <title>Large-Scale Comparative Analyses of Tick Genomes Elucidate Their Genetic Diversity and Vector Capacities.</title>
        <authorList>
            <consortium name="Tick Genome and Microbiome Consortium (TIGMIC)"/>
            <person name="Jia N."/>
            <person name="Wang J."/>
            <person name="Shi W."/>
            <person name="Du L."/>
            <person name="Sun Y."/>
            <person name="Zhan W."/>
            <person name="Jiang J.F."/>
            <person name="Wang Q."/>
            <person name="Zhang B."/>
            <person name="Ji P."/>
            <person name="Bell-Sakyi L."/>
            <person name="Cui X.M."/>
            <person name="Yuan T.T."/>
            <person name="Jiang B.G."/>
            <person name="Yang W.F."/>
            <person name="Lam T.T."/>
            <person name="Chang Q.C."/>
            <person name="Ding S.J."/>
            <person name="Wang X.J."/>
            <person name="Zhu J.G."/>
            <person name="Ruan X.D."/>
            <person name="Zhao L."/>
            <person name="Wei J.T."/>
            <person name="Ye R.Z."/>
            <person name="Que T.C."/>
            <person name="Du C.H."/>
            <person name="Zhou Y.H."/>
            <person name="Cheng J.X."/>
            <person name="Dai P.F."/>
            <person name="Guo W.B."/>
            <person name="Han X.H."/>
            <person name="Huang E.J."/>
            <person name="Li L.F."/>
            <person name="Wei W."/>
            <person name="Gao Y.C."/>
            <person name="Liu J.Z."/>
            <person name="Shao H.Z."/>
            <person name="Wang X."/>
            <person name="Wang C.C."/>
            <person name="Yang T.C."/>
            <person name="Huo Q.B."/>
            <person name="Li W."/>
            <person name="Chen H.Y."/>
            <person name="Chen S.E."/>
            <person name="Zhou L.G."/>
            <person name="Ni X.B."/>
            <person name="Tian J.H."/>
            <person name="Sheng Y."/>
            <person name="Liu T."/>
            <person name="Pan Y.S."/>
            <person name="Xia L.Y."/>
            <person name="Li J."/>
            <person name="Zhao F."/>
            <person name="Cao W.C."/>
        </authorList>
    </citation>
    <scope>NUCLEOTIDE SEQUENCE</scope>
    <source>
        <strain evidence="9">Rsan-2018</strain>
    </source>
</reference>
<keyword evidence="2" id="KW-0964">Secreted</keyword>